<evidence type="ECO:0000313" key="3">
    <source>
        <dbReference type="Proteomes" id="UP000596742"/>
    </source>
</evidence>
<feature type="signal peptide" evidence="1">
    <location>
        <begin position="1"/>
        <end position="21"/>
    </location>
</feature>
<organism evidence="2 3">
    <name type="scientific">Mytilus galloprovincialis</name>
    <name type="common">Mediterranean mussel</name>
    <dbReference type="NCBI Taxonomy" id="29158"/>
    <lineage>
        <taxon>Eukaryota</taxon>
        <taxon>Metazoa</taxon>
        <taxon>Spiralia</taxon>
        <taxon>Lophotrochozoa</taxon>
        <taxon>Mollusca</taxon>
        <taxon>Bivalvia</taxon>
        <taxon>Autobranchia</taxon>
        <taxon>Pteriomorphia</taxon>
        <taxon>Mytilida</taxon>
        <taxon>Mytiloidea</taxon>
        <taxon>Mytilidae</taxon>
        <taxon>Mytilinae</taxon>
        <taxon>Mytilus</taxon>
    </lineage>
</organism>
<dbReference type="EMBL" id="UYJE01004724">
    <property type="protein sequence ID" value="VDI30791.1"/>
    <property type="molecule type" value="Genomic_DNA"/>
</dbReference>
<keyword evidence="3" id="KW-1185">Reference proteome</keyword>
<accession>A0A8B6EAQ4</accession>
<evidence type="ECO:0000256" key="1">
    <source>
        <dbReference type="SAM" id="SignalP"/>
    </source>
</evidence>
<evidence type="ECO:0000313" key="2">
    <source>
        <dbReference type="EMBL" id="VDI30791.1"/>
    </source>
</evidence>
<dbReference type="AlphaFoldDB" id="A0A8B6EAQ4"/>
<proteinExistence type="predicted"/>
<reference evidence="2" key="1">
    <citation type="submission" date="2018-11" db="EMBL/GenBank/DDBJ databases">
        <authorList>
            <person name="Alioto T."/>
            <person name="Alioto T."/>
        </authorList>
    </citation>
    <scope>NUCLEOTIDE SEQUENCE</scope>
</reference>
<comment type="caution">
    <text evidence="2">The sequence shown here is derived from an EMBL/GenBank/DDBJ whole genome shotgun (WGS) entry which is preliminary data.</text>
</comment>
<dbReference type="Proteomes" id="UP000596742">
    <property type="component" value="Unassembled WGS sequence"/>
</dbReference>
<sequence>METIRIFYSVLVIVLLNMSLGVTCKEQADSVQLRTNNPDLELLLSLIQAEIHNKPQMSMPSDLVLPQKKWSRPQHRISRQYLLQLLRSRGYHVRLNGKREN</sequence>
<gene>
    <name evidence="2" type="ORF">MGAL_10B066739</name>
</gene>
<dbReference type="OrthoDB" id="10539613at2759"/>
<keyword evidence="1" id="KW-0732">Signal</keyword>
<name>A0A8B6EAQ4_MYTGA</name>
<feature type="chain" id="PRO_5032814909" evidence="1">
    <location>
        <begin position="22"/>
        <end position="101"/>
    </location>
</feature>
<protein>
    <submittedName>
        <fullName evidence="2">Uncharacterized protein</fullName>
    </submittedName>
</protein>